<dbReference type="PROSITE" id="PS50031">
    <property type="entry name" value="EH"/>
    <property type="match status" value="3"/>
</dbReference>
<feature type="region of interest" description="Disordered" evidence="1">
    <location>
        <begin position="100"/>
        <end position="125"/>
    </location>
</feature>
<dbReference type="SUPFAM" id="SSF47473">
    <property type="entry name" value="EF-hand"/>
    <property type="match status" value="3"/>
</dbReference>
<evidence type="ECO:0008006" key="7">
    <source>
        <dbReference type="Google" id="ProtNLM"/>
    </source>
</evidence>
<dbReference type="PROSITE" id="PS50222">
    <property type="entry name" value="EF_HAND_2"/>
    <property type="match status" value="1"/>
</dbReference>
<dbReference type="CDD" id="cd00052">
    <property type="entry name" value="EH"/>
    <property type="match status" value="3"/>
</dbReference>
<feature type="domain" description="UBA" evidence="2">
    <location>
        <begin position="1325"/>
        <end position="1365"/>
    </location>
</feature>
<dbReference type="GO" id="GO:0006897">
    <property type="term" value="P:endocytosis"/>
    <property type="evidence" value="ECO:0007669"/>
    <property type="project" value="TreeGrafter"/>
</dbReference>
<evidence type="ECO:0000259" key="2">
    <source>
        <dbReference type="PROSITE" id="PS50030"/>
    </source>
</evidence>
<feature type="compositionally biased region" description="Polar residues" evidence="1">
    <location>
        <begin position="1207"/>
        <end position="1240"/>
    </location>
</feature>
<dbReference type="OrthoDB" id="524326at2759"/>
<feature type="region of interest" description="Disordered" evidence="1">
    <location>
        <begin position="414"/>
        <end position="551"/>
    </location>
</feature>
<evidence type="ECO:0000313" key="6">
    <source>
        <dbReference type="Proteomes" id="UP000757232"/>
    </source>
</evidence>
<dbReference type="InterPro" id="IPR002048">
    <property type="entry name" value="EF_hand_dom"/>
</dbReference>
<evidence type="ECO:0000259" key="3">
    <source>
        <dbReference type="PROSITE" id="PS50031"/>
    </source>
</evidence>
<proteinExistence type="predicted"/>
<dbReference type="CDD" id="cd14270">
    <property type="entry name" value="UBA"/>
    <property type="match status" value="1"/>
</dbReference>
<feature type="region of interest" description="Disordered" evidence="1">
    <location>
        <begin position="828"/>
        <end position="863"/>
    </location>
</feature>
<dbReference type="SMART" id="SM00165">
    <property type="entry name" value="UBA"/>
    <property type="match status" value="1"/>
</dbReference>
<dbReference type="Proteomes" id="UP000757232">
    <property type="component" value="Unassembled WGS sequence"/>
</dbReference>
<dbReference type="PANTHER" id="PTHR11216:SF170">
    <property type="entry name" value="DYNAMIN ASSOCIATED PROTEIN 160, ISOFORM D"/>
    <property type="match status" value="1"/>
</dbReference>
<dbReference type="SUPFAM" id="SSF46934">
    <property type="entry name" value="UBA-like"/>
    <property type="match status" value="1"/>
</dbReference>
<dbReference type="GO" id="GO:0005509">
    <property type="term" value="F:calcium ion binding"/>
    <property type="evidence" value="ECO:0007669"/>
    <property type="project" value="InterPro"/>
</dbReference>
<dbReference type="PANTHER" id="PTHR11216">
    <property type="entry name" value="EH DOMAIN"/>
    <property type="match status" value="1"/>
</dbReference>
<feature type="compositionally biased region" description="Polar residues" evidence="1">
    <location>
        <begin position="528"/>
        <end position="540"/>
    </location>
</feature>
<feature type="compositionally biased region" description="Basic and acidic residues" evidence="1">
    <location>
        <begin position="955"/>
        <end position="967"/>
    </location>
</feature>
<organism evidence="5 6">
    <name type="scientific">Sanghuangporus baumii</name>
    <name type="common">Phellinus baumii</name>
    <dbReference type="NCBI Taxonomy" id="108892"/>
    <lineage>
        <taxon>Eukaryota</taxon>
        <taxon>Fungi</taxon>
        <taxon>Dikarya</taxon>
        <taxon>Basidiomycota</taxon>
        <taxon>Agaricomycotina</taxon>
        <taxon>Agaricomycetes</taxon>
        <taxon>Hymenochaetales</taxon>
        <taxon>Hymenochaetaceae</taxon>
        <taxon>Sanghuangporus</taxon>
    </lineage>
</organism>
<name>A0A9Q5HY76_SANBA</name>
<dbReference type="EMBL" id="LNZH02000185">
    <property type="protein sequence ID" value="OCB88064.1"/>
    <property type="molecule type" value="Genomic_DNA"/>
</dbReference>
<feature type="compositionally biased region" description="Polar residues" evidence="1">
    <location>
        <begin position="784"/>
        <end position="804"/>
    </location>
</feature>
<dbReference type="InterPro" id="IPR011992">
    <property type="entry name" value="EF-hand-dom_pair"/>
</dbReference>
<feature type="region of interest" description="Disordered" evidence="1">
    <location>
        <begin position="704"/>
        <end position="807"/>
    </location>
</feature>
<feature type="domain" description="EH" evidence="3">
    <location>
        <begin position="129"/>
        <end position="219"/>
    </location>
</feature>
<feature type="compositionally biased region" description="Basic and acidic residues" evidence="1">
    <location>
        <begin position="932"/>
        <end position="948"/>
    </location>
</feature>
<dbReference type="Gene3D" id="1.10.8.10">
    <property type="entry name" value="DNA helicase RuvA subunit, C-terminal domain"/>
    <property type="match status" value="1"/>
</dbReference>
<feature type="compositionally biased region" description="Low complexity" evidence="1">
    <location>
        <begin position="102"/>
        <end position="119"/>
    </location>
</feature>
<accession>A0A9Q5HY76</accession>
<comment type="caution">
    <text evidence="5">The sequence shown here is derived from an EMBL/GenBank/DDBJ whole genome shotgun (WGS) entry which is preliminary data.</text>
</comment>
<feature type="compositionally biased region" description="Polar residues" evidence="1">
    <location>
        <begin position="984"/>
        <end position="1001"/>
    </location>
</feature>
<feature type="region of interest" description="Disordered" evidence="1">
    <location>
        <begin position="1035"/>
        <end position="1061"/>
    </location>
</feature>
<evidence type="ECO:0000313" key="5">
    <source>
        <dbReference type="EMBL" id="OCB88064.1"/>
    </source>
</evidence>
<dbReference type="InterPro" id="IPR009060">
    <property type="entry name" value="UBA-like_sf"/>
</dbReference>
<feature type="compositionally biased region" description="Polar residues" evidence="1">
    <location>
        <begin position="922"/>
        <end position="931"/>
    </location>
</feature>
<feature type="region of interest" description="Disordered" evidence="1">
    <location>
        <begin position="1122"/>
        <end position="1324"/>
    </location>
</feature>
<reference evidence="5" key="1">
    <citation type="submission" date="2016-06" db="EMBL/GenBank/DDBJ databases">
        <title>Draft Genome sequence of the fungus Inonotus baumii.</title>
        <authorList>
            <person name="Zhu H."/>
            <person name="Lin W."/>
        </authorList>
    </citation>
    <scope>NUCLEOTIDE SEQUENCE</scope>
    <source>
        <strain evidence="5">821</strain>
    </source>
</reference>
<feature type="domain" description="EF-hand" evidence="4">
    <location>
        <begin position="349"/>
        <end position="384"/>
    </location>
</feature>
<keyword evidence="6" id="KW-1185">Reference proteome</keyword>
<evidence type="ECO:0000259" key="4">
    <source>
        <dbReference type="PROSITE" id="PS50222"/>
    </source>
</evidence>
<dbReference type="Pfam" id="PF00627">
    <property type="entry name" value="UBA"/>
    <property type="match status" value="1"/>
</dbReference>
<gene>
    <name evidence="5" type="ORF">A7U60_g4851</name>
</gene>
<dbReference type="PROSITE" id="PS50030">
    <property type="entry name" value="UBA"/>
    <property type="match status" value="1"/>
</dbReference>
<feature type="domain" description="EH" evidence="3">
    <location>
        <begin position="10"/>
        <end position="95"/>
    </location>
</feature>
<dbReference type="GO" id="GO:0005737">
    <property type="term" value="C:cytoplasm"/>
    <property type="evidence" value="ECO:0007669"/>
    <property type="project" value="TreeGrafter"/>
</dbReference>
<dbReference type="Pfam" id="PF12763">
    <property type="entry name" value="EH"/>
    <property type="match status" value="3"/>
</dbReference>
<dbReference type="SMART" id="SM00027">
    <property type="entry name" value="EH"/>
    <property type="match status" value="3"/>
</dbReference>
<dbReference type="Gene3D" id="1.10.238.10">
    <property type="entry name" value="EF-hand"/>
    <property type="match status" value="3"/>
</dbReference>
<evidence type="ECO:0000256" key="1">
    <source>
        <dbReference type="SAM" id="MobiDB-lite"/>
    </source>
</evidence>
<dbReference type="InterPro" id="IPR000261">
    <property type="entry name" value="EH_dom"/>
</dbReference>
<dbReference type="InterPro" id="IPR015940">
    <property type="entry name" value="UBA"/>
</dbReference>
<sequence>MSSFSPSTAELALVNNVFAVADPQKLGIITGDKAVEAFSGANLPPSVLGEIWTIADKENNGFLTRKGVAIALRLIGHAQKGEKVNESLLERPGPLAHIEGVSPKPSTLLSSPPKSPQSTALHPPLTPEDKTKFLRLFLGCGPVNGLLSGDKARDVFVKSKLPFEALSQIWMLADTQDRGSLDQTDFTIAMYFIQAIMSGQLKSPPATLPPGLYEQAGGRGPTGVVSHGTGNSMISLSPSLTGFFSPAATAPTPLAAQTTGTGTRRLQPQTTGQEYSRLSMAIPNQPSVHFAPNPVTALGASAFGTAAQPWDVTSEEKTRFDQFFDSLDTTKRGFIEGDVAVPFMLQSKLSEDVLAQVWDLADLNNDGRLTRDGFAVAMHLIQGKLAGKEIPATLPVSLVPPAMRAPRLGGAAQVSTAASAPAPVPEPVRDLLWDDSPPASATSPPPPASTFGSPSPTHATPVLQPQLTGRVSQQHIGVASPKPPSIPPRATDPFGAAPFSPPSNRDLLSDDEGKPSSSVPDNSAEIGNVQNQLNSTNRSLETTKAERQTVESSLASQARQLSALQTQLSSAKAAYETETKLLETLRERFAAQSKDIAQTREQLISAESDLSALRVEKAEVEGAVLRDKEEVRELQRRMKEVGEEAERTKAAIEKAKKETKHQKGLLAIAKKQLATREAERAKLAKELEDAERETHETIEELQATEAELAKEPEPIQTNGIASPVPVASEPLRMDTPSIAAQQPLPASPPPSIGSPTSARATNPFERLMMQSPGSRPASPFVAPTTDTLSAPTPQTRPPTETIQASPFAPLVPEQKTAEVPQAAYVVAAEPSTSTTGPASSIDDPFGLGDADKSSATSIAESPDKTSALAPDFVMSPIVVESQDKTATPLAEPEVISKVPERSPSSNDVVDAAAKHFPAVDSQVPSGSTNIENDAHTDLNSKLVEKGAEESDSDSDNERDFHDAKEARTSTGSAFDESTKGLAVGTTNNSLEPTPTTTSNTFEDAFGLKENESKMETSVGGLPENKVTMTDLFFSEPQPMDKAPVNGKIPEGSSPFDSVPTAASGVNAFDEAMGKISTPGTGSAAPRFQLDSAFDDNFDFNAAKAELGPTPASAFVPPVPVLNGSSQELPKTVPDFGSAFTPAPSGQDTTPKVQEANKPALSFDDAFGSAGSSQMSSRPPQPSVGDLGISFEDAFGGGGDQALALNFNAPSASTSITTQPRQPDAEATTQRIQSPPRSPQVTAPPASPPAARSPSPPPRRSTGSSTDGSVHGKPPPQHRHSKLSIRLPFGRKDKKKAKHEPPPMPPPHFLGPVVEPQDTTGTPAVEDDVEPVKQLCSMGFSRSQALEALEKHGYDVQRALNSLLGTA</sequence>
<dbReference type="GO" id="GO:0016197">
    <property type="term" value="P:endosomal transport"/>
    <property type="evidence" value="ECO:0007669"/>
    <property type="project" value="TreeGrafter"/>
</dbReference>
<dbReference type="GO" id="GO:0005886">
    <property type="term" value="C:plasma membrane"/>
    <property type="evidence" value="ECO:0007669"/>
    <property type="project" value="TreeGrafter"/>
</dbReference>
<feature type="domain" description="EH" evidence="3">
    <location>
        <begin position="316"/>
        <end position="405"/>
    </location>
</feature>
<feature type="compositionally biased region" description="Polar residues" evidence="1">
    <location>
        <begin position="463"/>
        <end position="475"/>
    </location>
</feature>
<dbReference type="SUPFAM" id="SSF57997">
    <property type="entry name" value="Tropomyosin"/>
    <property type="match status" value="1"/>
</dbReference>
<protein>
    <recommendedName>
        <fullName evidence="7">Calmodulin</fullName>
    </recommendedName>
</protein>
<feature type="region of interest" description="Disordered" evidence="1">
    <location>
        <begin position="883"/>
        <end position="1001"/>
    </location>
</feature>